<keyword evidence="2" id="KW-0813">Transport</keyword>
<gene>
    <name evidence="6" type="ORF">ACD_78C00303G0006</name>
</gene>
<dbReference type="PANTHER" id="PTHR48082:SF2">
    <property type="entry name" value="ATP SYNTHASE SUBUNIT ALPHA, MITOCHONDRIAL"/>
    <property type="match status" value="1"/>
</dbReference>
<dbReference type="InterPro" id="IPR005294">
    <property type="entry name" value="ATP_synth_F1_asu"/>
</dbReference>
<organism evidence="6">
    <name type="scientific">uncultured bacterium</name>
    <name type="common">gcode 4</name>
    <dbReference type="NCBI Taxonomy" id="1234023"/>
    <lineage>
        <taxon>Bacteria</taxon>
        <taxon>environmental samples</taxon>
    </lineage>
</organism>
<comment type="similarity">
    <text evidence="1">Belongs to the ATPase alpha/beta chains family.</text>
</comment>
<dbReference type="Pfam" id="PF02874">
    <property type="entry name" value="ATP-synt_ab_N"/>
    <property type="match status" value="1"/>
</dbReference>
<evidence type="ECO:0000259" key="5">
    <source>
        <dbReference type="Pfam" id="PF02874"/>
    </source>
</evidence>
<evidence type="ECO:0000313" key="6">
    <source>
        <dbReference type="EMBL" id="EKD29728.1"/>
    </source>
</evidence>
<reference evidence="6" key="1">
    <citation type="journal article" date="2012" name="Science">
        <title>Fermentation, hydrogen, and sulfur metabolism in multiple uncultivated bacterial phyla.</title>
        <authorList>
            <person name="Wrighton K.C."/>
            <person name="Thomas B.C."/>
            <person name="Sharon I."/>
            <person name="Miller C.S."/>
            <person name="Castelle C.J."/>
            <person name="VerBerkmoes N.C."/>
            <person name="Wilkins M.J."/>
            <person name="Hettich R.L."/>
            <person name="Lipton M.S."/>
            <person name="Williams K.H."/>
            <person name="Long P.E."/>
            <person name="Banfield J.F."/>
        </authorList>
    </citation>
    <scope>NUCLEOTIDE SEQUENCE [LARGE SCALE GENOMIC DNA]</scope>
</reference>
<dbReference type="CDD" id="cd18116">
    <property type="entry name" value="ATP-synt_F1_alpha_N"/>
    <property type="match status" value="1"/>
</dbReference>
<evidence type="ECO:0000256" key="1">
    <source>
        <dbReference type="ARBA" id="ARBA00008936"/>
    </source>
</evidence>
<protein>
    <recommendedName>
        <fullName evidence="5">ATPase F1/V1/A1 complex alpha/beta subunit N-terminal domain-containing protein</fullName>
    </recommendedName>
</protein>
<keyword evidence="3" id="KW-1278">Translocase</keyword>
<dbReference type="Gene3D" id="2.40.30.20">
    <property type="match status" value="1"/>
</dbReference>
<keyword evidence="4" id="KW-0406">Ion transport</keyword>
<dbReference type="AlphaFoldDB" id="K1YBK8"/>
<accession>K1YBK8</accession>
<dbReference type="PANTHER" id="PTHR48082">
    <property type="entry name" value="ATP SYNTHASE SUBUNIT ALPHA, MITOCHONDRIAL"/>
    <property type="match status" value="1"/>
</dbReference>
<dbReference type="GO" id="GO:0043531">
    <property type="term" value="F:ADP binding"/>
    <property type="evidence" value="ECO:0007669"/>
    <property type="project" value="TreeGrafter"/>
</dbReference>
<dbReference type="GO" id="GO:0005524">
    <property type="term" value="F:ATP binding"/>
    <property type="evidence" value="ECO:0007669"/>
    <property type="project" value="UniProtKB-KW"/>
</dbReference>
<sequence length="135" mass="14246">MSTTVLDTLIREIETQIDSASISPERVNSGEVISLGDGIAKVIGLREVAYNEVVEFESGAKGVAMNLEENFVGVVILSGVETIKEGMIAKTTGRILEVPVGPGLLGRVVDALGNPLDGLGDIKATEYYPTERVAT</sequence>
<dbReference type="InterPro" id="IPR036121">
    <property type="entry name" value="ATPase_F1/V1/A1_a/bsu_N_sf"/>
</dbReference>
<feature type="domain" description="ATPase F1/V1/A1 complex alpha/beta subunit N-terminal" evidence="5">
    <location>
        <begin position="29"/>
        <end position="93"/>
    </location>
</feature>
<dbReference type="InterPro" id="IPR004100">
    <property type="entry name" value="ATPase_F1/V1/A1_a/bsu_N"/>
</dbReference>
<evidence type="ECO:0000256" key="2">
    <source>
        <dbReference type="ARBA" id="ARBA00022448"/>
    </source>
</evidence>
<name>K1YBK8_9BACT</name>
<comment type="caution">
    <text evidence="6">The sequence shown here is derived from an EMBL/GenBank/DDBJ whole genome shotgun (WGS) entry which is preliminary data.</text>
</comment>
<feature type="non-terminal residue" evidence="6">
    <location>
        <position position="135"/>
    </location>
</feature>
<proteinExistence type="inferred from homology"/>
<dbReference type="Gene3D" id="3.40.50.300">
    <property type="entry name" value="P-loop containing nucleotide triphosphate hydrolases"/>
    <property type="match status" value="1"/>
</dbReference>
<dbReference type="InterPro" id="IPR027417">
    <property type="entry name" value="P-loop_NTPase"/>
</dbReference>
<evidence type="ECO:0000256" key="3">
    <source>
        <dbReference type="ARBA" id="ARBA00022967"/>
    </source>
</evidence>
<evidence type="ECO:0000256" key="4">
    <source>
        <dbReference type="ARBA" id="ARBA00023065"/>
    </source>
</evidence>
<dbReference type="GO" id="GO:0045259">
    <property type="term" value="C:proton-transporting ATP synthase complex"/>
    <property type="evidence" value="ECO:0007669"/>
    <property type="project" value="InterPro"/>
</dbReference>
<dbReference type="EMBL" id="AMFJ01034303">
    <property type="protein sequence ID" value="EKD29728.1"/>
    <property type="molecule type" value="Genomic_DNA"/>
</dbReference>
<dbReference type="SUPFAM" id="SSF50615">
    <property type="entry name" value="N-terminal domain of alpha and beta subunits of F1 ATP synthase"/>
    <property type="match status" value="1"/>
</dbReference>
<dbReference type="InterPro" id="IPR023366">
    <property type="entry name" value="ATP_synth_asu-like_sf"/>
</dbReference>
<dbReference type="GO" id="GO:0046933">
    <property type="term" value="F:proton-transporting ATP synthase activity, rotational mechanism"/>
    <property type="evidence" value="ECO:0007669"/>
    <property type="project" value="InterPro"/>
</dbReference>